<evidence type="ECO:0000313" key="2">
    <source>
        <dbReference type="Proteomes" id="UP000663881"/>
    </source>
</evidence>
<comment type="caution">
    <text evidence="1">The sequence shown here is derived from an EMBL/GenBank/DDBJ whole genome shotgun (WGS) entry which is preliminary data.</text>
</comment>
<evidence type="ECO:0000313" key="1">
    <source>
        <dbReference type="EMBL" id="CAF3997640.1"/>
    </source>
</evidence>
<reference evidence="1" key="1">
    <citation type="submission" date="2021-02" db="EMBL/GenBank/DDBJ databases">
        <authorList>
            <person name="Nowell W R."/>
        </authorList>
    </citation>
    <scope>NUCLEOTIDE SEQUENCE</scope>
</reference>
<dbReference type="Proteomes" id="UP000663881">
    <property type="component" value="Unassembled WGS sequence"/>
</dbReference>
<dbReference type="EMBL" id="CAJOAY010003036">
    <property type="protein sequence ID" value="CAF3997640.1"/>
    <property type="molecule type" value="Genomic_DNA"/>
</dbReference>
<proteinExistence type="predicted"/>
<gene>
    <name evidence="1" type="ORF">OKA104_LOCUS29589</name>
</gene>
<name>A0A819NIL0_9BILA</name>
<protein>
    <submittedName>
        <fullName evidence="1">Uncharacterized protein</fullName>
    </submittedName>
</protein>
<dbReference type="AlphaFoldDB" id="A0A819NIL0"/>
<organism evidence="1 2">
    <name type="scientific">Adineta steineri</name>
    <dbReference type="NCBI Taxonomy" id="433720"/>
    <lineage>
        <taxon>Eukaryota</taxon>
        <taxon>Metazoa</taxon>
        <taxon>Spiralia</taxon>
        <taxon>Gnathifera</taxon>
        <taxon>Rotifera</taxon>
        <taxon>Eurotatoria</taxon>
        <taxon>Bdelloidea</taxon>
        <taxon>Adinetida</taxon>
        <taxon>Adinetidae</taxon>
        <taxon>Adineta</taxon>
    </lineage>
</organism>
<feature type="non-terminal residue" evidence="1">
    <location>
        <position position="1"/>
    </location>
</feature>
<accession>A0A819NIL0</accession>
<sequence>QIKSKLTKWKQYGIINAGPHNEGNQLNQLSDLREIFIDCYTNIFIADFGDGRIVD</sequence>